<organism evidence="1 2">
    <name type="scientific">Gigaspora margarita</name>
    <dbReference type="NCBI Taxonomy" id="4874"/>
    <lineage>
        <taxon>Eukaryota</taxon>
        <taxon>Fungi</taxon>
        <taxon>Fungi incertae sedis</taxon>
        <taxon>Mucoromycota</taxon>
        <taxon>Glomeromycotina</taxon>
        <taxon>Glomeromycetes</taxon>
        <taxon>Diversisporales</taxon>
        <taxon>Gigasporaceae</taxon>
        <taxon>Gigaspora</taxon>
    </lineage>
</organism>
<proteinExistence type="predicted"/>
<name>A0ABN7VU72_GIGMA</name>
<gene>
    <name evidence="1" type="ORF">GMARGA_LOCUS22264</name>
</gene>
<accession>A0ABN7VU72</accession>
<keyword evidence="2" id="KW-1185">Reference proteome</keyword>
<protein>
    <submittedName>
        <fullName evidence="1">19669_t:CDS:1</fullName>
    </submittedName>
</protein>
<sequence length="53" mass="6231">MKIPITTGNYIIELNGNTPDGDFALLRLKQELILANIDRKFWQDRNWDSLKKI</sequence>
<evidence type="ECO:0000313" key="2">
    <source>
        <dbReference type="Proteomes" id="UP000789901"/>
    </source>
</evidence>
<evidence type="ECO:0000313" key="1">
    <source>
        <dbReference type="EMBL" id="CAG8796774.1"/>
    </source>
</evidence>
<dbReference type="Proteomes" id="UP000789901">
    <property type="component" value="Unassembled WGS sequence"/>
</dbReference>
<comment type="caution">
    <text evidence="1">The sequence shown here is derived from an EMBL/GenBank/DDBJ whole genome shotgun (WGS) entry which is preliminary data.</text>
</comment>
<dbReference type="EMBL" id="CAJVQB010021322">
    <property type="protein sequence ID" value="CAG8796774.1"/>
    <property type="molecule type" value="Genomic_DNA"/>
</dbReference>
<reference evidence="1 2" key="1">
    <citation type="submission" date="2021-06" db="EMBL/GenBank/DDBJ databases">
        <authorList>
            <person name="Kallberg Y."/>
            <person name="Tangrot J."/>
            <person name="Rosling A."/>
        </authorList>
    </citation>
    <scope>NUCLEOTIDE SEQUENCE [LARGE SCALE GENOMIC DNA]</scope>
    <source>
        <strain evidence="1 2">120-4 pot B 10/14</strain>
    </source>
</reference>